<comment type="caution">
    <text evidence="8">The sequence shown here is derived from an EMBL/GenBank/DDBJ whole genome shotgun (WGS) entry which is preliminary data.</text>
</comment>
<gene>
    <name evidence="8" type="ORF">CWI83_00610</name>
</gene>
<sequence>MTKDEFLRRFQLQCRPQVKRPQWANMRQAAVLVPILEQADGLHIILTRRSQNLRHHAGQISFPGGRYDETDHSLFQTAVREAQEEIGLPPQAIELVGCLSDYPVISNFIVRPFVALVQPGFKLRANPAEVSEIFTVPINEVLQQQQHFVYRLPRFLYDRVYFIPYQERTIWGATAGMLRELADHIYPDQQRLHKEIL</sequence>
<feature type="domain" description="Nudix hydrolase" evidence="7">
    <location>
        <begin position="26"/>
        <end position="158"/>
    </location>
</feature>
<evidence type="ECO:0000256" key="3">
    <source>
        <dbReference type="ARBA" id="ARBA00022723"/>
    </source>
</evidence>
<dbReference type="Proteomes" id="UP000288279">
    <property type="component" value="Unassembled WGS sequence"/>
</dbReference>
<dbReference type="InterPro" id="IPR045121">
    <property type="entry name" value="CoAse"/>
</dbReference>
<dbReference type="InterPro" id="IPR015797">
    <property type="entry name" value="NUDIX_hydrolase-like_dom_sf"/>
</dbReference>
<dbReference type="GO" id="GO:0010945">
    <property type="term" value="F:coenzyme A diphosphatase activity"/>
    <property type="evidence" value="ECO:0007669"/>
    <property type="project" value="InterPro"/>
</dbReference>
<comment type="cofactor">
    <cofactor evidence="2">
        <name>Mg(2+)</name>
        <dbReference type="ChEBI" id="CHEBI:18420"/>
    </cofactor>
</comment>
<keyword evidence="9" id="KW-1185">Reference proteome</keyword>
<keyword evidence="3" id="KW-0479">Metal-binding</keyword>
<dbReference type="Pfam" id="PF00293">
    <property type="entry name" value="NUDIX"/>
    <property type="match status" value="1"/>
</dbReference>
<evidence type="ECO:0000256" key="6">
    <source>
        <dbReference type="ARBA" id="ARBA00023211"/>
    </source>
</evidence>
<evidence type="ECO:0000256" key="4">
    <source>
        <dbReference type="ARBA" id="ARBA00022801"/>
    </source>
</evidence>
<evidence type="ECO:0000256" key="5">
    <source>
        <dbReference type="ARBA" id="ARBA00022842"/>
    </source>
</evidence>
<dbReference type="PANTHER" id="PTHR12992:SF11">
    <property type="entry name" value="MITOCHONDRIAL COENZYME A DIPHOSPHATASE NUDT8"/>
    <property type="match status" value="1"/>
</dbReference>
<evidence type="ECO:0000259" key="7">
    <source>
        <dbReference type="PROSITE" id="PS51462"/>
    </source>
</evidence>
<dbReference type="SUPFAM" id="SSF55811">
    <property type="entry name" value="Nudix"/>
    <property type="match status" value="1"/>
</dbReference>
<dbReference type="RefSeq" id="WP_126824325.1">
    <property type="nucleotide sequence ID" value="NZ_PIQG01000001.1"/>
</dbReference>
<comment type="cofactor">
    <cofactor evidence="1">
        <name>Mn(2+)</name>
        <dbReference type="ChEBI" id="CHEBI:29035"/>
    </cofactor>
</comment>
<protein>
    <submittedName>
        <fullName evidence="8">CoA pyrophosphatase</fullName>
    </submittedName>
</protein>
<dbReference type="PANTHER" id="PTHR12992">
    <property type="entry name" value="NUDIX HYDROLASE"/>
    <property type="match status" value="1"/>
</dbReference>
<evidence type="ECO:0000256" key="2">
    <source>
        <dbReference type="ARBA" id="ARBA00001946"/>
    </source>
</evidence>
<evidence type="ECO:0000313" key="8">
    <source>
        <dbReference type="EMBL" id="RUO79057.1"/>
    </source>
</evidence>
<dbReference type="CDD" id="cd03426">
    <property type="entry name" value="NUDIX_CoAse_Nudt7"/>
    <property type="match status" value="1"/>
</dbReference>
<name>A0A432ZMF0_9GAMM</name>
<dbReference type="Gene3D" id="3.90.79.10">
    <property type="entry name" value="Nucleoside Triphosphate Pyrophosphohydrolase"/>
    <property type="match status" value="1"/>
</dbReference>
<keyword evidence="4" id="KW-0378">Hydrolase</keyword>
<dbReference type="NCBIfam" id="NF007980">
    <property type="entry name" value="PRK10707.1"/>
    <property type="match status" value="1"/>
</dbReference>
<accession>A0A432ZMF0</accession>
<proteinExistence type="predicted"/>
<evidence type="ECO:0000313" key="9">
    <source>
        <dbReference type="Proteomes" id="UP000288279"/>
    </source>
</evidence>
<dbReference type="AlphaFoldDB" id="A0A432ZMF0"/>
<keyword evidence="6" id="KW-0464">Manganese</keyword>
<dbReference type="EMBL" id="PIQG01000001">
    <property type="protein sequence ID" value="RUO79057.1"/>
    <property type="molecule type" value="Genomic_DNA"/>
</dbReference>
<dbReference type="InterPro" id="IPR000086">
    <property type="entry name" value="NUDIX_hydrolase_dom"/>
</dbReference>
<keyword evidence="5" id="KW-0460">Magnesium</keyword>
<organism evidence="8 9">
    <name type="scientific">Pseudidiomarina taiwanensis</name>
    <dbReference type="NCBI Taxonomy" id="337250"/>
    <lineage>
        <taxon>Bacteria</taxon>
        <taxon>Pseudomonadati</taxon>
        <taxon>Pseudomonadota</taxon>
        <taxon>Gammaproteobacteria</taxon>
        <taxon>Alteromonadales</taxon>
        <taxon>Idiomarinaceae</taxon>
        <taxon>Pseudidiomarina</taxon>
    </lineage>
</organism>
<dbReference type="PROSITE" id="PS51462">
    <property type="entry name" value="NUDIX"/>
    <property type="match status" value="1"/>
</dbReference>
<dbReference type="OrthoDB" id="9802805at2"/>
<evidence type="ECO:0000256" key="1">
    <source>
        <dbReference type="ARBA" id="ARBA00001936"/>
    </source>
</evidence>
<reference evidence="8 9" key="1">
    <citation type="journal article" date="2011" name="Front. Microbiol.">
        <title>Genomic signatures of strain selection and enhancement in Bacillus atrophaeus var. globigii, a historical biowarfare simulant.</title>
        <authorList>
            <person name="Gibbons H.S."/>
            <person name="Broomall S.M."/>
            <person name="McNew L.A."/>
            <person name="Daligault H."/>
            <person name="Chapman C."/>
            <person name="Bruce D."/>
            <person name="Karavis M."/>
            <person name="Krepps M."/>
            <person name="McGregor P.A."/>
            <person name="Hong C."/>
            <person name="Park K.H."/>
            <person name="Akmal A."/>
            <person name="Feldman A."/>
            <person name="Lin J.S."/>
            <person name="Chang W.E."/>
            <person name="Higgs B.W."/>
            <person name="Demirev P."/>
            <person name="Lindquist J."/>
            <person name="Liem A."/>
            <person name="Fochler E."/>
            <person name="Read T.D."/>
            <person name="Tapia R."/>
            <person name="Johnson S."/>
            <person name="Bishop-Lilly K.A."/>
            <person name="Detter C."/>
            <person name="Han C."/>
            <person name="Sozhamannan S."/>
            <person name="Rosenzweig C.N."/>
            <person name="Skowronski E.W."/>
        </authorList>
    </citation>
    <scope>NUCLEOTIDE SEQUENCE [LARGE SCALE GENOMIC DNA]</scope>
    <source>
        <strain evidence="8 9">PIT1</strain>
    </source>
</reference>
<dbReference type="GO" id="GO:0046872">
    <property type="term" value="F:metal ion binding"/>
    <property type="evidence" value="ECO:0007669"/>
    <property type="project" value="UniProtKB-KW"/>
</dbReference>